<dbReference type="GO" id="GO:0006891">
    <property type="term" value="P:intra-Golgi vesicle-mediated transport"/>
    <property type="evidence" value="ECO:0007669"/>
    <property type="project" value="InterPro"/>
</dbReference>
<sequence length="845" mass="93783">MAASLSEGQPRGSAEFVESSVLEAIVPADSCIDIEDELDSWDGSVEDEGSSLLPFVPQRQVLLFVYVVFRTPLIEDVTLKSYLSRLAITLEVFAFSTVPPQETDSKGPPPKELIFTQTIKNANEPTIIRYEEEASPHTYVAWKVEVFICRPRGRFLKPAVYFHPTAYLKPAEKAKRNILDDEYLPSKIPTALNLLQSFENDPALSGTHPRLSALRISRIAPTAPVAKEMTRPIRNGQRRLFRALPALIWRMRYSKLSSSLSDMSLMASLDLEVAHITGYKIEIADIQISLRGGHVEAVADHNGASVVHKPGDQVTYIYKVTPELGADGSPALGNDGHVLTMNINGKALVSESCRPNIAIEWRTGVDFTIEQNPNLVKAAHRLSNPATQPPKPLNPDSLPHDKPGEDASKKVINVTLTISGPPHVQVGNIFHWIVFIVNRSERTRKLAVLVIPKRKRDVERHNVHPSTSSAEGHQRGDNRILLAGAVVDENIVYARQKNAKTGVAELICLTTDVRIGHLAPGACYTAELKFIALSSGVLTVDAVRIVDLATQEASDIRDLPIGCYTDLPYLLTTNRRHCSHSRPAYTYTATMENTRRRILYQLNTRWIYGKIPLLHAAVFLLQMAAVSLLTRKFNTYYARRPVLTTMITNAILGGIADTVAQSLTAIRQRANRKGGAGKDDFLAIEIHELDKRNPWPASELIPDSKKLPPPFDFERLTRFMAYGFLMAPIQHKWFAFLSATFPITKTAAMVPALKRVAFDQFLFAPAGLAAFFTFMTVAEGGGKRAVTRKFQDVYVPALKANFMVWPGVQILNFRVMPIQLQIPFVSTIGIAWTAYLSLSNSSEEA</sequence>
<feature type="region of interest" description="Disordered" evidence="6">
    <location>
        <begin position="383"/>
        <end position="406"/>
    </location>
</feature>
<accession>A0A6G1K1K8</accession>
<dbReference type="PANTHER" id="PTHR28159:SF1">
    <property type="entry name" value="TRAFFICKING PROTEIN PARTICLE COMPLEX II-SPECIFIC SUBUNIT 65"/>
    <property type="match status" value="1"/>
</dbReference>
<organism evidence="9 10">
    <name type="scientific">Pleomassaria siparia CBS 279.74</name>
    <dbReference type="NCBI Taxonomy" id="1314801"/>
    <lineage>
        <taxon>Eukaryota</taxon>
        <taxon>Fungi</taxon>
        <taxon>Dikarya</taxon>
        <taxon>Ascomycota</taxon>
        <taxon>Pezizomycotina</taxon>
        <taxon>Dothideomycetes</taxon>
        <taxon>Pleosporomycetidae</taxon>
        <taxon>Pleosporales</taxon>
        <taxon>Pleomassariaceae</taxon>
        <taxon>Pleomassaria</taxon>
    </lineage>
</organism>
<dbReference type="GO" id="GO:1990071">
    <property type="term" value="C:TRAPPII protein complex"/>
    <property type="evidence" value="ECO:0007669"/>
    <property type="project" value="InterPro"/>
</dbReference>
<dbReference type="PANTHER" id="PTHR28159">
    <property type="entry name" value="TRAFFICKING PROTEIN PARTICLE COMPLEX II-SPECIFIC SUBUNIT 65"/>
    <property type="match status" value="1"/>
</dbReference>
<dbReference type="Proteomes" id="UP000799428">
    <property type="component" value="Unassembled WGS sequence"/>
</dbReference>
<dbReference type="Pfam" id="PF04117">
    <property type="entry name" value="Mpv17_PMP22"/>
    <property type="match status" value="1"/>
</dbReference>
<keyword evidence="3 7" id="KW-0812">Transmembrane</keyword>
<dbReference type="GO" id="GO:0005802">
    <property type="term" value="C:trans-Golgi network"/>
    <property type="evidence" value="ECO:0007669"/>
    <property type="project" value="TreeGrafter"/>
</dbReference>
<evidence type="ECO:0000256" key="1">
    <source>
        <dbReference type="ARBA" id="ARBA00004141"/>
    </source>
</evidence>
<protein>
    <recommendedName>
        <fullName evidence="8">Trafficking protein particle complex II-specific subunit 65 IgD3 domain-containing protein</fullName>
    </recommendedName>
</protein>
<dbReference type="InterPro" id="IPR024662">
    <property type="entry name" value="Trs65"/>
</dbReference>
<feature type="transmembrane region" description="Helical" evidence="7">
    <location>
        <begin position="719"/>
        <end position="741"/>
    </location>
</feature>
<name>A0A6G1K1K8_9PLEO</name>
<dbReference type="EMBL" id="MU005775">
    <property type="protein sequence ID" value="KAF2706734.1"/>
    <property type="molecule type" value="Genomic_DNA"/>
</dbReference>
<dbReference type="OrthoDB" id="5345392at2759"/>
<feature type="transmembrane region" description="Helical" evidence="7">
    <location>
        <begin position="606"/>
        <end position="630"/>
    </location>
</feature>
<comment type="subcellular location">
    <subcellularLocation>
        <location evidence="1">Membrane</location>
        <topology evidence="1">Multi-pass membrane protein</topology>
    </subcellularLocation>
</comment>
<evidence type="ECO:0000256" key="4">
    <source>
        <dbReference type="ARBA" id="ARBA00022989"/>
    </source>
</evidence>
<evidence type="ECO:0000256" key="6">
    <source>
        <dbReference type="SAM" id="MobiDB-lite"/>
    </source>
</evidence>
<keyword evidence="10" id="KW-1185">Reference proteome</keyword>
<dbReference type="InterPro" id="IPR007248">
    <property type="entry name" value="Mpv17_PMP22"/>
</dbReference>
<gene>
    <name evidence="9" type="ORF">K504DRAFT_470782</name>
</gene>
<evidence type="ECO:0000256" key="3">
    <source>
        <dbReference type="ARBA" id="ARBA00022692"/>
    </source>
</evidence>
<keyword evidence="4 7" id="KW-1133">Transmembrane helix</keyword>
<feature type="domain" description="Trafficking protein particle complex II-specific subunit 65 IgD3" evidence="8">
    <location>
        <begin position="406"/>
        <end position="561"/>
    </location>
</feature>
<evidence type="ECO:0000256" key="2">
    <source>
        <dbReference type="ARBA" id="ARBA00006824"/>
    </source>
</evidence>
<feature type="transmembrane region" description="Helical" evidence="7">
    <location>
        <begin position="761"/>
        <end position="781"/>
    </location>
</feature>
<comment type="similarity">
    <text evidence="2">Belongs to the peroxisomal membrane protein PXMP2/4 family.</text>
</comment>
<keyword evidence="5 7" id="KW-0472">Membrane</keyword>
<evidence type="ECO:0000313" key="9">
    <source>
        <dbReference type="EMBL" id="KAF2706734.1"/>
    </source>
</evidence>
<dbReference type="GO" id="GO:0016020">
    <property type="term" value="C:membrane"/>
    <property type="evidence" value="ECO:0007669"/>
    <property type="project" value="UniProtKB-SubCell"/>
</dbReference>
<evidence type="ECO:0000313" key="10">
    <source>
        <dbReference type="Proteomes" id="UP000799428"/>
    </source>
</evidence>
<dbReference type="Pfam" id="PF12735">
    <property type="entry name" value="IgD3_Trs65"/>
    <property type="match status" value="1"/>
</dbReference>
<dbReference type="AlphaFoldDB" id="A0A6G1K1K8"/>
<evidence type="ECO:0000256" key="5">
    <source>
        <dbReference type="ARBA" id="ARBA00023136"/>
    </source>
</evidence>
<proteinExistence type="inferred from homology"/>
<evidence type="ECO:0000259" key="8">
    <source>
        <dbReference type="Pfam" id="PF12735"/>
    </source>
</evidence>
<reference evidence="9" key="1">
    <citation type="journal article" date="2020" name="Stud. Mycol.">
        <title>101 Dothideomycetes genomes: a test case for predicting lifestyles and emergence of pathogens.</title>
        <authorList>
            <person name="Haridas S."/>
            <person name="Albert R."/>
            <person name="Binder M."/>
            <person name="Bloem J."/>
            <person name="Labutti K."/>
            <person name="Salamov A."/>
            <person name="Andreopoulos B."/>
            <person name="Baker S."/>
            <person name="Barry K."/>
            <person name="Bills G."/>
            <person name="Bluhm B."/>
            <person name="Cannon C."/>
            <person name="Castanera R."/>
            <person name="Culley D."/>
            <person name="Daum C."/>
            <person name="Ezra D."/>
            <person name="Gonzalez J."/>
            <person name="Henrissat B."/>
            <person name="Kuo A."/>
            <person name="Liang C."/>
            <person name="Lipzen A."/>
            <person name="Lutzoni F."/>
            <person name="Magnuson J."/>
            <person name="Mondo S."/>
            <person name="Nolan M."/>
            <person name="Ohm R."/>
            <person name="Pangilinan J."/>
            <person name="Park H.-J."/>
            <person name="Ramirez L."/>
            <person name="Alfaro M."/>
            <person name="Sun H."/>
            <person name="Tritt A."/>
            <person name="Yoshinaga Y."/>
            <person name="Zwiers L.-H."/>
            <person name="Turgeon B."/>
            <person name="Goodwin S."/>
            <person name="Spatafora J."/>
            <person name="Crous P."/>
            <person name="Grigoriev I."/>
        </authorList>
    </citation>
    <scope>NUCLEOTIDE SEQUENCE</scope>
    <source>
        <strain evidence="9">CBS 279.74</strain>
    </source>
</reference>
<dbReference type="InterPro" id="IPR055420">
    <property type="entry name" value="IgD3_Trs65"/>
</dbReference>
<evidence type="ECO:0000256" key="7">
    <source>
        <dbReference type="SAM" id="Phobius"/>
    </source>
</evidence>